<name>A0A3M5FSI4_PSESS</name>
<evidence type="ECO:0000313" key="2">
    <source>
        <dbReference type="Proteomes" id="UP000270499"/>
    </source>
</evidence>
<sequence>MGMFPGALLRLSPRWAQARFDDLRFFAAMQNPATLTEHVRETFGLLR</sequence>
<organism evidence="1 2">
    <name type="scientific">Pseudomonas savastanoi</name>
    <name type="common">Pseudomonas syringae pv. savastanoi</name>
    <dbReference type="NCBI Taxonomy" id="29438"/>
    <lineage>
        <taxon>Bacteria</taxon>
        <taxon>Pseudomonadati</taxon>
        <taxon>Pseudomonadota</taxon>
        <taxon>Gammaproteobacteria</taxon>
        <taxon>Pseudomonadales</taxon>
        <taxon>Pseudomonadaceae</taxon>
        <taxon>Pseudomonas</taxon>
    </lineage>
</organism>
<reference evidence="1 2" key="1">
    <citation type="submission" date="2018-08" db="EMBL/GenBank/DDBJ databases">
        <title>Recombination of ecologically and evolutionarily significant loci maintains genetic cohesion in the Pseudomonas syringae species complex.</title>
        <authorList>
            <person name="Dillon M."/>
            <person name="Thakur S."/>
            <person name="Almeida R.N.D."/>
            <person name="Weir B.S."/>
            <person name="Guttman D.S."/>
        </authorList>
    </citation>
    <scope>NUCLEOTIDE SEQUENCE [LARGE SCALE GENOMIC DNA]</scope>
    <source>
        <strain evidence="1 2">ICMP 9421</strain>
    </source>
</reference>
<keyword evidence="1" id="KW-0378">Hydrolase</keyword>
<proteinExistence type="predicted"/>
<evidence type="ECO:0000313" key="1">
    <source>
        <dbReference type="EMBL" id="RMS77244.1"/>
    </source>
</evidence>
<dbReference type="Proteomes" id="UP000270499">
    <property type="component" value="Unassembled WGS sequence"/>
</dbReference>
<comment type="caution">
    <text evidence="1">The sequence shown here is derived from an EMBL/GenBank/DDBJ whole genome shotgun (WGS) entry which is preliminary data.</text>
</comment>
<dbReference type="EMBL" id="RBSW01000261">
    <property type="protein sequence ID" value="RMS77244.1"/>
    <property type="molecule type" value="Genomic_DNA"/>
</dbReference>
<gene>
    <name evidence="1" type="ORF">ALP59_02387</name>
</gene>
<dbReference type="GO" id="GO:0016787">
    <property type="term" value="F:hydrolase activity"/>
    <property type="evidence" value="ECO:0007669"/>
    <property type="project" value="UniProtKB-KW"/>
</dbReference>
<accession>A0A3M5FSI4</accession>
<dbReference type="AlphaFoldDB" id="A0A3M5FSI4"/>
<protein>
    <submittedName>
        <fullName evidence="1">Epoxide hydrolase</fullName>
    </submittedName>
</protein>